<evidence type="ECO:0000313" key="2">
    <source>
        <dbReference type="EMBL" id="KAL3321135.1"/>
    </source>
</evidence>
<sequence>MLKIACVESSLGLGDPVQIRDCQISASYEGFPSLYGILQIRPGSVGWWAGVRSGTFAEYLYATIQLGKLTTLTRLKTMALSASYKPQYINVYTSMDGDSFSYQEQVSIKYDGTQSLNGTGILSRPRQLRAVRITVSGSAIADAVFTLDLLGCSNANVDANSYSQNPCGQISQSNLPVGYKNTVPVAKRTVLLVDRSTMYYCDASRSQFRFDAPVARCYEISIDSSSQVASFRELGNQPAQLLAIIPSKNTMLALGQGYNSYLLSRNAGRNWMVVPPSTYQQFVSNSTDLNAANSVPWSDPASFSNQVGPCGKYSVVDWKICFDGIYLNAKKLVDWGTACQGFGPP</sequence>
<dbReference type="EMBL" id="JBJKFK010000009">
    <property type="protein sequence ID" value="KAL3321135.1"/>
    <property type="molecule type" value="Genomic_DNA"/>
</dbReference>
<name>A0ABD2QNP2_9PLAT</name>
<keyword evidence="3" id="KW-1185">Reference proteome</keyword>
<evidence type="ECO:0000259" key="1">
    <source>
        <dbReference type="PROSITE" id="PS50022"/>
    </source>
</evidence>
<gene>
    <name evidence="2" type="ORF">Ciccas_000168</name>
</gene>
<accession>A0ABD2QNP2</accession>
<dbReference type="PROSITE" id="PS50022">
    <property type="entry name" value="FA58C_3"/>
    <property type="match status" value="1"/>
</dbReference>
<evidence type="ECO:0000313" key="3">
    <source>
        <dbReference type="Proteomes" id="UP001626550"/>
    </source>
</evidence>
<proteinExistence type="predicted"/>
<dbReference type="Gene3D" id="2.60.120.260">
    <property type="entry name" value="Galactose-binding domain-like"/>
    <property type="match status" value="1"/>
</dbReference>
<protein>
    <recommendedName>
        <fullName evidence="1">F5/8 type C domain-containing protein</fullName>
    </recommendedName>
</protein>
<dbReference type="InterPro" id="IPR000421">
    <property type="entry name" value="FA58C"/>
</dbReference>
<dbReference type="Proteomes" id="UP001626550">
    <property type="component" value="Unassembled WGS sequence"/>
</dbReference>
<reference evidence="2 3" key="1">
    <citation type="submission" date="2024-11" db="EMBL/GenBank/DDBJ databases">
        <title>Adaptive evolution of stress response genes in parasites aligns with host niche diversity.</title>
        <authorList>
            <person name="Hahn C."/>
            <person name="Resl P."/>
        </authorList>
    </citation>
    <scope>NUCLEOTIDE SEQUENCE [LARGE SCALE GENOMIC DNA]</scope>
    <source>
        <strain evidence="2">EGGRZ-B1_66</strain>
        <tissue evidence="2">Body</tissue>
    </source>
</reference>
<comment type="caution">
    <text evidence="2">The sequence shown here is derived from an EMBL/GenBank/DDBJ whole genome shotgun (WGS) entry which is preliminary data.</text>
</comment>
<dbReference type="AlphaFoldDB" id="A0ABD2QNP2"/>
<feature type="domain" description="F5/8 type C" evidence="1">
    <location>
        <begin position="6"/>
        <end position="152"/>
    </location>
</feature>
<organism evidence="2 3">
    <name type="scientific">Cichlidogyrus casuarinus</name>
    <dbReference type="NCBI Taxonomy" id="1844966"/>
    <lineage>
        <taxon>Eukaryota</taxon>
        <taxon>Metazoa</taxon>
        <taxon>Spiralia</taxon>
        <taxon>Lophotrochozoa</taxon>
        <taxon>Platyhelminthes</taxon>
        <taxon>Monogenea</taxon>
        <taxon>Monopisthocotylea</taxon>
        <taxon>Dactylogyridea</taxon>
        <taxon>Ancyrocephalidae</taxon>
        <taxon>Cichlidogyrus</taxon>
    </lineage>
</organism>